<sequence length="47" mass="4926">MDGVDGGVVELPDGGLEADNQTRPALFCKACFKSAGRKVSPLWCSAQ</sequence>
<gene>
    <name evidence="1" type="ORF">BN1095_6710001</name>
</gene>
<proteinExistence type="predicted"/>
<dbReference type="AlphaFoldDB" id="A0A069B133"/>
<protein>
    <submittedName>
        <fullName evidence="1">Uncharacterized protein</fullName>
    </submittedName>
</protein>
<accession>A0A069B133</accession>
<name>A0A069B133_CLODI</name>
<reference evidence="1" key="1">
    <citation type="submission" date="2014-07" db="EMBL/GenBank/DDBJ databases">
        <authorList>
            <person name="Monot Marc"/>
        </authorList>
    </citation>
    <scope>NUCLEOTIDE SEQUENCE</scope>
    <source>
        <strain evidence="1">7032989</strain>
    </source>
</reference>
<dbReference type="EMBL" id="LK933373">
    <property type="protein sequence ID" value="CDT72641.1"/>
    <property type="molecule type" value="Genomic_DNA"/>
</dbReference>
<evidence type="ECO:0000313" key="1">
    <source>
        <dbReference type="EMBL" id="CDT72641.1"/>
    </source>
</evidence>
<organism evidence="1">
    <name type="scientific">Clostridioides difficile</name>
    <name type="common">Peptoclostridium difficile</name>
    <dbReference type="NCBI Taxonomy" id="1496"/>
    <lineage>
        <taxon>Bacteria</taxon>
        <taxon>Bacillati</taxon>
        <taxon>Bacillota</taxon>
        <taxon>Clostridia</taxon>
        <taxon>Peptostreptococcales</taxon>
        <taxon>Peptostreptococcaceae</taxon>
        <taxon>Clostridioides</taxon>
    </lineage>
</organism>